<comment type="caution">
    <text evidence="2">The sequence shown here is derived from an EMBL/GenBank/DDBJ whole genome shotgun (WGS) entry which is preliminary data.</text>
</comment>
<organism evidence="2 3">
    <name type="scientific">Babesia duncani</name>
    <dbReference type="NCBI Taxonomy" id="323732"/>
    <lineage>
        <taxon>Eukaryota</taxon>
        <taxon>Sar</taxon>
        <taxon>Alveolata</taxon>
        <taxon>Apicomplexa</taxon>
        <taxon>Aconoidasida</taxon>
        <taxon>Piroplasmida</taxon>
        <taxon>Babesiidae</taxon>
        <taxon>Babesia</taxon>
    </lineage>
</organism>
<protein>
    <submittedName>
        <fullName evidence="2">Uncharacterized protein</fullName>
    </submittedName>
</protein>
<reference evidence="2" key="1">
    <citation type="journal article" date="2023" name="Nat. Microbiol.">
        <title>Babesia duncani multi-omics identifies virulence factors and drug targets.</title>
        <authorList>
            <person name="Singh P."/>
            <person name="Lonardi S."/>
            <person name="Liang Q."/>
            <person name="Vydyam P."/>
            <person name="Khabirova E."/>
            <person name="Fang T."/>
            <person name="Gihaz S."/>
            <person name="Thekkiniath J."/>
            <person name="Munshi M."/>
            <person name="Abel S."/>
            <person name="Ciampossin L."/>
            <person name="Batugedara G."/>
            <person name="Gupta M."/>
            <person name="Lu X.M."/>
            <person name="Lenz T."/>
            <person name="Chakravarty S."/>
            <person name="Cornillot E."/>
            <person name="Hu Y."/>
            <person name="Ma W."/>
            <person name="Gonzalez L.M."/>
            <person name="Sanchez S."/>
            <person name="Estrada K."/>
            <person name="Sanchez-Flores A."/>
            <person name="Montero E."/>
            <person name="Harb O.S."/>
            <person name="Le Roch K.G."/>
            <person name="Mamoun C.B."/>
        </authorList>
    </citation>
    <scope>NUCLEOTIDE SEQUENCE</scope>
    <source>
        <strain evidence="2">WA1</strain>
    </source>
</reference>
<dbReference type="GeneID" id="94336380"/>
<accession>A0AAD9PL56</accession>
<sequence>MHIYKGCHFVIFLTALYNINLVAFSKAIEYPKIPNEDSLKKLIERWCDTAADQNKKSVQVACKLFKERIPNRNRLFSHLHNHLDRAEVIGLVPKCMCRYITCTIMPCFSKYHSESIGLFESVDCLSEIITMNIFKLLPLIHLCGATTLDEITKNGYPQDALLEASNVLADEYGYSSETVANALEHCASNHQANRLACWVNAIYRLHVAERHKTAICLYDYINATAVTCIFACGDHYHPKCLECIGQEIPDMITCMSKEPIDIDGTVDNPENILKETTELVTEYIQSPESVSFAKRAKVAKGLSYCLEQGLVTPSELVDCISRIFLGGGLIANVQVRRCLGDYFNCTREVCIKSYIKERSIEATRCLGKCIPGFATCIARSWPAPPVLREF</sequence>
<feature type="chain" id="PRO_5041967974" evidence="1">
    <location>
        <begin position="28"/>
        <end position="390"/>
    </location>
</feature>
<dbReference type="Proteomes" id="UP001214638">
    <property type="component" value="Unassembled WGS sequence"/>
</dbReference>
<evidence type="ECO:0000313" key="2">
    <source>
        <dbReference type="EMBL" id="KAK2196833.1"/>
    </source>
</evidence>
<evidence type="ECO:0000313" key="3">
    <source>
        <dbReference type="Proteomes" id="UP001214638"/>
    </source>
</evidence>
<feature type="signal peptide" evidence="1">
    <location>
        <begin position="1"/>
        <end position="27"/>
    </location>
</feature>
<dbReference type="AlphaFoldDB" id="A0AAD9PL56"/>
<proteinExistence type="predicted"/>
<dbReference type="EMBL" id="JALLKP010000002">
    <property type="protein sequence ID" value="KAK2196833.1"/>
    <property type="molecule type" value="Genomic_DNA"/>
</dbReference>
<gene>
    <name evidence="2" type="ORF">BdWA1_002082</name>
</gene>
<keyword evidence="3" id="KW-1185">Reference proteome</keyword>
<name>A0AAD9PL56_9APIC</name>
<dbReference type="RefSeq" id="XP_067803675.1">
    <property type="nucleotide sequence ID" value="XM_067947111.1"/>
</dbReference>
<keyword evidence="1" id="KW-0732">Signal</keyword>
<dbReference type="KEGG" id="bdw:94336380"/>
<evidence type="ECO:0000256" key="1">
    <source>
        <dbReference type="SAM" id="SignalP"/>
    </source>
</evidence>